<feature type="transmembrane region" description="Helical" evidence="12">
    <location>
        <begin position="186"/>
        <end position="208"/>
    </location>
</feature>
<dbReference type="GO" id="GO:0006508">
    <property type="term" value="P:proteolysis"/>
    <property type="evidence" value="ECO:0007669"/>
    <property type="project" value="UniProtKB-KW"/>
</dbReference>
<feature type="transmembrane region" description="Helical" evidence="12">
    <location>
        <begin position="155"/>
        <end position="180"/>
    </location>
</feature>
<evidence type="ECO:0000256" key="9">
    <source>
        <dbReference type="ARBA" id="ARBA00022989"/>
    </source>
</evidence>
<protein>
    <submittedName>
        <fullName evidence="14">Stage IV sporulation protein SpoIVFB</fullName>
    </submittedName>
</protein>
<evidence type="ECO:0000256" key="7">
    <source>
        <dbReference type="ARBA" id="ARBA00022801"/>
    </source>
</evidence>
<feature type="transmembrane region" description="Helical" evidence="12">
    <location>
        <begin position="115"/>
        <end position="134"/>
    </location>
</feature>
<keyword evidence="6" id="KW-0479">Metal-binding</keyword>
<accession>A0A212LSW7</accession>
<dbReference type="GO" id="GO:0016020">
    <property type="term" value="C:membrane"/>
    <property type="evidence" value="ECO:0007669"/>
    <property type="project" value="UniProtKB-SubCell"/>
</dbReference>
<evidence type="ECO:0000256" key="6">
    <source>
        <dbReference type="ARBA" id="ARBA00022723"/>
    </source>
</evidence>
<evidence type="ECO:0000256" key="2">
    <source>
        <dbReference type="ARBA" id="ARBA00004141"/>
    </source>
</evidence>
<dbReference type="GO" id="GO:0008237">
    <property type="term" value="F:metallopeptidase activity"/>
    <property type="evidence" value="ECO:0007669"/>
    <property type="project" value="UniProtKB-KW"/>
</dbReference>
<dbReference type="Pfam" id="PF02163">
    <property type="entry name" value="Peptidase_M50"/>
    <property type="match status" value="2"/>
</dbReference>
<evidence type="ECO:0000256" key="10">
    <source>
        <dbReference type="ARBA" id="ARBA00023049"/>
    </source>
</evidence>
<keyword evidence="4" id="KW-0645">Protease</keyword>
<organism evidence="14">
    <name type="scientific">uncultured Sporomusa sp</name>
    <dbReference type="NCBI Taxonomy" id="307249"/>
    <lineage>
        <taxon>Bacteria</taxon>
        <taxon>Bacillati</taxon>
        <taxon>Bacillota</taxon>
        <taxon>Negativicutes</taxon>
        <taxon>Selenomonadales</taxon>
        <taxon>Sporomusaceae</taxon>
        <taxon>Sporomusa</taxon>
        <taxon>environmental samples</taxon>
    </lineage>
</organism>
<proteinExistence type="inferred from homology"/>
<feature type="transmembrane region" description="Helical" evidence="12">
    <location>
        <begin position="36"/>
        <end position="56"/>
    </location>
</feature>
<comment type="similarity">
    <text evidence="3">Belongs to the peptidase M50B family.</text>
</comment>
<gene>
    <name evidence="14" type="primary">spoIVFB</name>
    <name evidence="14" type="ORF">KL86SPO_30882</name>
</gene>
<evidence type="ECO:0000256" key="3">
    <source>
        <dbReference type="ARBA" id="ARBA00007931"/>
    </source>
</evidence>
<reference evidence="14" key="1">
    <citation type="submission" date="2016-08" db="EMBL/GenBank/DDBJ databases">
        <authorList>
            <person name="Seilhamer J.J."/>
        </authorList>
    </citation>
    <scope>NUCLEOTIDE SEQUENCE</scope>
    <source>
        <strain evidence="14">86</strain>
    </source>
</reference>
<dbReference type="CDD" id="cd06161">
    <property type="entry name" value="S2P-M50_SpoIVFB"/>
    <property type="match status" value="1"/>
</dbReference>
<dbReference type="AlphaFoldDB" id="A0A212LSW7"/>
<feature type="transmembrane region" description="Helical" evidence="12">
    <location>
        <begin position="12"/>
        <end position="30"/>
    </location>
</feature>
<keyword evidence="5 12" id="KW-0812">Transmembrane</keyword>
<keyword evidence="7" id="KW-0378">Hydrolase</keyword>
<evidence type="ECO:0000256" key="5">
    <source>
        <dbReference type="ARBA" id="ARBA00022692"/>
    </source>
</evidence>
<evidence type="ECO:0000256" key="4">
    <source>
        <dbReference type="ARBA" id="ARBA00022670"/>
    </source>
</evidence>
<evidence type="ECO:0000256" key="12">
    <source>
        <dbReference type="SAM" id="Phobius"/>
    </source>
</evidence>
<keyword evidence="11 12" id="KW-0472">Membrane</keyword>
<dbReference type="EMBL" id="FMJE01000003">
    <property type="protein sequence ID" value="SCM80704.1"/>
    <property type="molecule type" value="Genomic_DNA"/>
</dbReference>
<comment type="cofactor">
    <cofactor evidence="1">
        <name>Zn(2+)</name>
        <dbReference type="ChEBI" id="CHEBI:29105"/>
    </cofactor>
</comment>
<dbReference type="PANTHER" id="PTHR39188">
    <property type="entry name" value="MEMBRANE-ASSOCIATED ZINC METALLOPROTEASE M50B"/>
    <property type="match status" value="1"/>
</dbReference>
<dbReference type="PANTHER" id="PTHR39188:SF3">
    <property type="entry name" value="STAGE IV SPORULATION PROTEIN FB"/>
    <property type="match status" value="1"/>
</dbReference>
<sequence>MRAGKIAGVEIIVNNWFLGLIAVFAVAGLADKALLIVSAVLLHELAHMLMAGGLGYKVKQVELLPFGATARVERLADAGAVSEIMIAAAGPLASLGLAALCYAAAGGAGSWQEEIYFYGETHLMLAGFNLLPALPLDGGRILRAVLTRRRDYRAATAIVVTMSHIISCLLIVLAGLIFLLDHTVNLTMLVAAGFLLLTARTENTLAGFRTMRILARKKAELIACGIMPTRHLTAIEDAAISEVIALFGPEQYYIVHIVDQNFKLCGALTETEVWEGLLKKGIRARIKEFL</sequence>
<evidence type="ECO:0000256" key="8">
    <source>
        <dbReference type="ARBA" id="ARBA00022833"/>
    </source>
</evidence>
<evidence type="ECO:0000259" key="13">
    <source>
        <dbReference type="Pfam" id="PF02163"/>
    </source>
</evidence>
<evidence type="ECO:0000313" key="14">
    <source>
        <dbReference type="EMBL" id="SCM80704.1"/>
    </source>
</evidence>
<dbReference type="InterPro" id="IPR046342">
    <property type="entry name" value="CBS_dom_sf"/>
</dbReference>
<evidence type="ECO:0000256" key="11">
    <source>
        <dbReference type="ARBA" id="ARBA00023136"/>
    </source>
</evidence>
<comment type="subcellular location">
    <subcellularLocation>
        <location evidence="2">Membrane</location>
        <topology evidence="2">Multi-pass membrane protein</topology>
    </subcellularLocation>
</comment>
<dbReference type="InterPro" id="IPR008915">
    <property type="entry name" value="Peptidase_M50"/>
</dbReference>
<name>A0A212LSW7_9FIRM</name>
<keyword evidence="10" id="KW-0482">Metalloprotease</keyword>
<dbReference type="GO" id="GO:0046872">
    <property type="term" value="F:metal ion binding"/>
    <property type="evidence" value="ECO:0007669"/>
    <property type="project" value="UniProtKB-KW"/>
</dbReference>
<dbReference type="RefSeq" id="WP_288183967.1">
    <property type="nucleotide sequence ID" value="NZ_LT608335.1"/>
</dbReference>
<feature type="domain" description="Peptidase M50" evidence="13">
    <location>
        <begin position="33"/>
        <end position="105"/>
    </location>
</feature>
<keyword evidence="8" id="KW-0862">Zinc</keyword>
<keyword evidence="9 12" id="KW-1133">Transmembrane helix</keyword>
<feature type="transmembrane region" description="Helical" evidence="12">
    <location>
        <begin position="84"/>
        <end position="109"/>
    </location>
</feature>
<feature type="domain" description="Peptidase M50" evidence="13">
    <location>
        <begin position="111"/>
        <end position="166"/>
    </location>
</feature>
<evidence type="ECO:0000256" key="1">
    <source>
        <dbReference type="ARBA" id="ARBA00001947"/>
    </source>
</evidence>
<dbReference type="SUPFAM" id="SSF54631">
    <property type="entry name" value="CBS-domain pair"/>
    <property type="match status" value="1"/>
</dbReference>